<feature type="chain" id="PRO_5014849846" description="DUF4595 domain-containing protein" evidence="1">
    <location>
        <begin position="27"/>
        <end position="288"/>
    </location>
</feature>
<dbReference type="Proteomes" id="UP000235826">
    <property type="component" value="Chromosome"/>
</dbReference>
<evidence type="ECO:0000256" key="1">
    <source>
        <dbReference type="SAM" id="SignalP"/>
    </source>
</evidence>
<protein>
    <recommendedName>
        <fullName evidence="4">DUF4595 domain-containing protein</fullName>
    </recommendedName>
</protein>
<dbReference type="KEGG" id="fek:C1H87_07420"/>
<gene>
    <name evidence="2" type="ORF">C1H87_07420</name>
</gene>
<reference evidence="2 3" key="1">
    <citation type="submission" date="2018-01" db="EMBL/GenBank/DDBJ databases">
        <title>Complete genome sequence of Flavivirga eckloniae ECD14 isolated from seaweed Ecklonia cava.</title>
        <authorList>
            <person name="Lee J.H."/>
            <person name="Baik K.S."/>
            <person name="Seong C.N."/>
        </authorList>
    </citation>
    <scope>NUCLEOTIDE SEQUENCE [LARGE SCALE GENOMIC DNA]</scope>
    <source>
        <strain evidence="2 3">ECD14</strain>
    </source>
</reference>
<sequence>MKTKSILIFYLLLLALFSCSSENNDAVDPPISPKTKSCLTKSIKYSNGIESKHNYNEESQLIQTEWFNKEGEKTSTQNYIYSEGRVVCNNFDNDGNKTRTSSYDILQNNQIQFFLKQGEETVREFYKYDDNKYLIERNTEQVIRIFDLLSGTIVDSFIDNITYTYKDGNLIEVKTNRLHRSEVDPVGPEPNKVTLEESKTDYVEYEYDTSLINKQVEPEVLVALGYNTPNKNLPIKIIYKDENNVVTGSADISYELDENGYITSETHTQDDSNGIVAYKYNCITAEDS</sequence>
<dbReference type="AlphaFoldDB" id="A0A2K9PNB7"/>
<name>A0A2K9PNB7_9FLAO</name>
<organism evidence="2 3">
    <name type="scientific">Flavivirga eckloniae</name>
    <dbReference type="NCBI Taxonomy" id="1803846"/>
    <lineage>
        <taxon>Bacteria</taxon>
        <taxon>Pseudomonadati</taxon>
        <taxon>Bacteroidota</taxon>
        <taxon>Flavobacteriia</taxon>
        <taxon>Flavobacteriales</taxon>
        <taxon>Flavobacteriaceae</taxon>
        <taxon>Flavivirga</taxon>
    </lineage>
</organism>
<keyword evidence="3" id="KW-1185">Reference proteome</keyword>
<dbReference type="EMBL" id="CP025791">
    <property type="protein sequence ID" value="AUP78549.1"/>
    <property type="molecule type" value="Genomic_DNA"/>
</dbReference>
<feature type="signal peptide" evidence="1">
    <location>
        <begin position="1"/>
        <end position="26"/>
    </location>
</feature>
<dbReference type="RefSeq" id="WP_102755204.1">
    <property type="nucleotide sequence ID" value="NZ_CP025791.1"/>
</dbReference>
<evidence type="ECO:0000313" key="2">
    <source>
        <dbReference type="EMBL" id="AUP78549.1"/>
    </source>
</evidence>
<proteinExistence type="predicted"/>
<keyword evidence="1" id="KW-0732">Signal</keyword>
<evidence type="ECO:0008006" key="4">
    <source>
        <dbReference type="Google" id="ProtNLM"/>
    </source>
</evidence>
<evidence type="ECO:0000313" key="3">
    <source>
        <dbReference type="Proteomes" id="UP000235826"/>
    </source>
</evidence>
<dbReference type="PROSITE" id="PS51257">
    <property type="entry name" value="PROKAR_LIPOPROTEIN"/>
    <property type="match status" value="1"/>
</dbReference>
<accession>A0A2K9PNB7</accession>
<dbReference type="OrthoDB" id="1046747at2"/>